<dbReference type="PIRSF" id="PIRSF001455">
    <property type="entry name" value="DHQ_synth"/>
    <property type="match status" value="1"/>
</dbReference>
<dbReference type="InterPro" id="IPR056179">
    <property type="entry name" value="DHQS_C"/>
</dbReference>
<keyword evidence="21" id="KW-1185">Reference proteome</keyword>
<comment type="function">
    <text evidence="17">Catalyzes the conversion of 3-deoxy-D-arabino-heptulosonate 7-phosphate (DAHP) to dehydroquinate (DHQ).</text>
</comment>
<keyword evidence="13 17" id="KW-0520">NAD</keyword>
<evidence type="ECO:0000256" key="5">
    <source>
        <dbReference type="ARBA" id="ARBA00005412"/>
    </source>
</evidence>
<accession>A0ABV5WAU1</accession>
<comment type="similarity">
    <text evidence="5 17">Belongs to the sugar phosphate cyclases superfamily. Dehydroquinate synthase family.</text>
</comment>
<dbReference type="EC" id="4.2.3.4" evidence="6 17"/>
<dbReference type="CDD" id="cd08195">
    <property type="entry name" value="DHQS"/>
    <property type="match status" value="1"/>
</dbReference>
<dbReference type="RefSeq" id="WP_379947994.1">
    <property type="nucleotide sequence ID" value="NZ_JBHMAF010000017.1"/>
</dbReference>
<reference evidence="20 21" key="1">
    <citation type="submission" date="2024-09" db="EMBL/GenBank/DDBJ databases">
        <authorList>
            <person name="Sun Q."/>
            <person name="Mori K."/>
        </authorList>
    </citation>
    <scope>NUCLEOTIDE SEQUENCE [LARGE SCALE GENOMIC DNA]</scope>
    <source>
        <strain evidence="20 21">JCM 11201</strain>
    </source>
</reference>
<evidence type="ECO:0000256" key="8">
    <source>
        <dbReference type="ARBA" id="ARBA00022490"/>
    </source>
</evidence>
<keyword evidence="9 17" id="KW-0028">Amino-acid biosynthesis</keyword>
<dbReference type="Gene3D" id="1.20.1090.10">
    <property type="entry name" value="Dehydroquinate synthase-like - alpha domain"/>
    <property type="match status" value="1"/>
</dbReference>
<evidence type="ECO:0000256" key="3">
    <source>
        <dbReference type="ARBA" id="ARBA00004496"/>
    </source>
</evidence>
<evidence type="ECO:0000256" key="11">
    <source>
        <dbReference type="ARBA" id="ARBA00022741"/>
    </source>
</evidence>
<protein>
    <recommendedName>
        <fullName evidence="7 17">3-dehydroquinate synthase</fullName>
        <shortName evidence="17">DHQS</shortName>
        <ecNumber evidence="6 17">4.2.3.4</ecNumber>
    </recommendedName>
</protein>
<evidence type="ECO:0000313" key="20">
    <source>
        <dbReference type="EMBL" id="MFB9757713.1"/>
    </source>
</evidence>
<feature type="binding site" evidence="17">
    <location>
        <position position="142"/>
    </location>
    <ligand>
        <name>NAD(+)</name>
        <dbReference type="ChEBI" id="CHEBI:57540"/>
    </ligand>
</feature>
<dbReference type="Pfam" id="PF24621">
    <property type="entry name" value="DHQS_C"/>
    <property type="match status" value="1"/>
</dbReference>
<evidence type="ECO:0000256" key="2">
    <source>
        <dbReference type="ARBA" id="ARBA00001911"/>
    </source>
</evidence>
<dbReference type="NCBIfam" id="TIGR01357">
    <property type="entry name" value="aroB"/>
    <property type="match status" value="1"/>
</dbReference>
<comment type="pathway">
    <text evidence="4 17">Metabolic intermediate biosynthesis; chorismate biosynthesis; chorismate from D-erythrose 4-phosphate and phosphoenolpyruvate: step 2/7.</text>
</comment>
<evidence type="ECO:0000256" key="6">
    <source>
        <dbReference type="ARBA" id="ARBA00013031"/>
    </source>
</evidence>
<comment type="cofactor">
    <cofactor evidence="17">
        <name>Co(2+)</name>
        <dbReference type="ChEBI" id="CHEBI:48828"/>
    </cofactor>
    <cofactor evidence="17">
        <name>Zn(2+)</name>
        <dbReference type="ChEBI" id="CHEBI:29105"/>
    </cofactor>
    <text evidence="17">Binds 1 divalent metal cation per subunit. Can use either Co(2+) or Zn(2+).</text>
</comment>
<evidence type="ECO:0000256" key="17">
    <source>
        <dbReference type="HAMAP-Rule" id="MF_00110"/>
    </source>
</evidence>
<dbReference type="InterPro" id="IPR050071">
    <property type="entry name" value="Dehydroquinate_synthase"/>
</dbReference>
<evidence type="ECO:0000256" key="15">
    <source>
        <dbReference type="ARBA" id="ARBA00023239"/>
    </source>
</evidence>
<comment type="caution">
    <text evidence="17">Lacks conserved residue(s) required for the propagation of feature annotation.</text>
</comment>
<feature type="binding site" evidence="17">
    <location>
        <begin position="72"/>
        <end position="77"/>
    </location>
    <ligand>
        <name>NAD(+)</name>
        <dbReference type="ChEBI" id="CHEBI:57540"/>
    </ligand>
</feature>
<keyword evidence="12 17" id="KW-0862">Zinc</keyword>
<keyword evidence="16 17" id="KW-0170">Cobalt</keyword>
<keyword evidence="10 17" id="KW-0479">Metal-binding</keyword>
<feature type="binding site" evidence="17">
    <location>
        <position position="184"/>
    </location>
    <ligand>
        <name>Zn(2+)</name>
        <dbReference type="ChEBI" id="CHEBI:29105"/>
    </ligand>
</feature>
<evidence type="ECO:0000256" key="12">
    <source>
        <dbReference type="ARBA" id="ARBA00022833"/>
    </source>
</evidence>
<evidence type="ECO:0000259" key="18">
    <source>
        <dbReference type="Pfam" id="PF01761"/>
    </source>
</evidence>
<evidence type="ECO:0000256" key="4">
    <source>
        <dbReference type="ARBA" id="ARBA00004661"/>
    </source>
</evidence>
<keyword evidence="8 17" id="KW-0963">Cytoplasm</keyword>
<feature type="domain" description="3-dehydroquinate synthase N-terminal" evidence="18">
    <location>
        <begin position="68"/>
        <end position="179"/>
    </location>
</feature>
<dbReference type="HAMAP" id="MF_00110">
    <property type="entry name" value="DHQ_synthase"/>
    <property type="match status" value="1"/>
</dbReference>
<organism evidence="20 21">
    <name type="scientific">Ectobacillus funiculus</name>
    <dbReference type="NCBI Taxonomy" id="137993"/>
    <lineage>
        <taxon>Bacteria</taxon>
        <taxon>Bacillati</taxon>
        <taxon>Bacillota</taxon>
        <taxon>Bacilli</taxon>
        <taxon>Bacillales</taxon>
        <taxon>Bacillaceae</taxon>
        <taxon>Ectobacillus</taxon>
    </lineage>
</organism>
<name>A0ABV5WAU1_9BACI</name>
<evidence type="ECO:0000256" key="1">
    <source>
        <dbReference type="ARBA" id="ARBA00001393"/>
    </source>
</evidence>
<dbReference type="Proteomes" id="UP001589609">
    <property type="component" value="Unassembled WGS sequence"/>
</dbReference>
<sequence length="363" mass="40137">MKSVHIATKSKQYPLYLGQNTLTKLEETVAAMKPAVSSVLIISDEAVASRYLDDVTNAIHSDLSVYSFVVPSGEKEKSFENYYKAQTRALEIGLDRHSLVIALGGGMIGDLAGFVAATFMRGIRFIQIPTTLLAHDSAVGGKVAVNHPLGKNMIGAFHQPEAVLYNISFLDSLPVYEWRSGFAEMLKHALIWDAELYAWLRNEVCTLEDLRGDKLIYALDQAIGVKAAVVSQDETEKGIRAYLNFGHTLGHAIEAELGYGTVTHGDAVAIGMLYAILLSERVYHKDLQYKSFVQTFRAYGFPKLPAGLSADRLIELMKKDKKANSGVIRMVLMKEIGEVEVVPVSDELIASTLEEFMDREWSL</sequence>
<dbReference type="PANTHER" id="PTHR43622">
    <property type="entry name" value="3-DEHYDROQUINATE SYNTHASE"/>
    <property type="match status" value="1"/>
</dbReference>
<keyword evidence="14 17" id="KW-0057">Aromatic amino acid biosynthesis</keyword>
<dbReference type="SUPFAM" id="SSF56796">
    <property type="entry name" value="Dehydroquinate synthase-like"/>
    <property type="match status" value="1"/>
</dbReference>
<feature type="domain" description="3-dehydroquinate synthase C-terminal" evidence="19">
    <location>
        <begin position="181"/>
        <end position="323"/>
    </location>
</feature>
<dbReference type="InterPro" id="IPR016037">
    <property type="entry name" value="DHQ_synth_AroB"/>
</dbReference>
<gene>
    <name evidence="17 20" type="primary">aroB</name>
    <name evidence="20" type="ORF">ACFFMS_04045</name>
</gene>
<keyword evidence="15 17" id="KW-0456">Lyase</keyword>
<feature type="binding site" evidence="17">
    <location>
        <position position="264"/>
    </location>
    <ligand>
        <name>Zn(2+)</name>
        <dbReference type="ChEBI" id="CHEBI:29105"/>
    </ligand>
</feature>
<evidence type="ECO:0000256" key="7">
    <source>
        <dbReference type="ARBA" id="ARBA00017684"/>
    </source>
</evidence>
<evidence type="ECO:0000256" key="10">
    <source>
        <dbReference type="ARBA" id="ARBA00022723"/>
    </source>
</evidence>
<comment type="cofactor">
    <cofactor evidence="2 17">
        <name>NAD(+)</name>
        <dbReference type="ChEBI" id="CHEBI:57540"/>
    </cofactor>
</comment>
<dbReference type="InterPro" id="IPR030963">
    <property type="entry name" value="DHQ_synth_fam"/>
</dbReference>
<dbReference type="EMBL" id="JBHMAF010000017">
    <property type="protein sequence ID" value="MFB9757713.1"/>
    <property type="molecule type" value="Genomic_DNA"/>
</dbReference>
<evidence type="ECO:0000256" key="13">
    <source>
        <dbReference type="ARBA" id="ARBA00023027"/>
    </source>
</evidence>
<comment type="caution">
    <text evidence="20">The sequence shown here is derived from an EMBL/GenBank/DDBJ whole genome shotgun (WGS) entry which is preliminary data.</text>
</comment>
<evidence type="ECO:0000256" key="9">
    <source>
        <dbReference type="ARBA" id="ARBA00022605"/>
    </source>
</evidence>
<evidence type="ECO:0000259" key="19">
    <source>
        <dbReference type="Pfam" id="PF24621"/>
    </source>
</evidence>
<feature type="binding site" evidence="17">
    <location>
        <begin position="130"/>
        <end position="131"/>
    </location>
    <ligand>
        <name>NAD(+)</name>
        <dbReference type="ChEBI" id="CHEBI:57540"/>
    </ligand>
</feature>
<feature type="binding site" evidence="17">
    <location>
        <position position="247"/>
    </location>
    <ligand>
        <name>Zn(2+)</name>
        <dbReference type="ChEBI" id="CHEBI:29105"/>
    </ligand>
</feature>
<dbReference type="PANTHER" id="PTHR43622:SF7">
    <property type="entry name" value="3-DEHYDROQUINATE SYNTHASE, CHLOROPLASTIC"/>
    <property type="match status" value="1"/>
</dbReference>
<evidence type="ECO:0000313" key="21">
    <source>
        <dbReference type="Proteomes" id="UP001589609"/>
    </source>
</evidence>
<proteinExistence type="inferred from homology"/>
<feature type="binding site" evidence="17">
    <location>
        <position position="151"/>
    </location>
    <ligand>
        <name>NAD(+)</name>
        <dbReference type="ChEBI" id="CHEBI:57540"/>
    </ligand>
</feature>
<comment type="subcellular location">
    <subcellularLocation>
        <location evidence="3 17">Cytoplasm</location>
    </subcellularLocation>
</comment>
<dbReference type="InterPro" id="IPR030960">
    <property type="entry name" value="DHQS/DOIS_N"/>
</dbReference>
<evidence type="ECO:0000256" key="16">
    <source>
        <dbReference type="ARBA" id="ARBA00023285"/>
    </source>
</evidence>
<evidence type="ECO:0000256" key="14">
    <source>
        <dbReference type="ARBA" id="ARBA00023141"/>
    </source>
</evidence>
<dbReference type="Gene3D" id="3.40.50.1970">
    <property type="match status" value="1"/>
</dbReference>
<keyword evidence="11 17" id="KW-0547">Nucleotide-binding</keyword>
<comment type="catalytic activity">
    <reaction evidence="1 17">
        <text>7-phospho-2-dehydro-3-deoxy-D-arabino-heptonate = 3-dehydroquinate + phosphate</text>
        <dbReference type="Rhea" id="RHEA:21968"/>
        <dbReference type="ChEBI" id="CHEBI:32364"/>
        <dbReference type="ChEBI" id="CHEBI:43474"/>
        <dbReference type="ChEBI" id="CHEBI:58394"/>
        <dbReference type="EC" id="4.2.3.4"/>
    </reaction>
</comment>
<dbReference type="Pfam" id="PF01761">
    <property type="entry name" value="DHQ_synthase"/>
    <property type="match status" value="1"/>
</dbReference>
<dbReference type="GO" id="GO:0003856">
    <property type="term" value="F:3-dehydroquinate synthase activity"/>
    <property type="evidence" value="ECO:0007669"/>
    <property type="project" value="UniProtKB-EC"/>
</dbReference>